<evidence type="ECO:0000259" key="7">
    <source>
        <dbReference type="SMART" id="SM01340"/>
    </source>
</evidence>
<evidence type="ECO:0000256" key="2">
    <source>
        <dbReference type="ARBA" id="ARBA00022763"/>
    </source>
</evidence>
<dbReference type="CDD" id="cd00782">
    <property type="entry name" value="MutL_Trans"/>
    <property type="match status" value="1"/>
</dbReference>
<proteinExistence type="inferred from homology"/>
<keyword evidence="8" id="KW-0255">Endonuclease</keyword>
<evidence type="ECO:0000256" key="1">
    <source>
        <dbReference type="ARBA" id="ARBA00006082"/>
    </source>
</evidence>
<accession>A0A9D1KKN7</accession>
<reference evidence="8" key="1">
    <citation type="submission" date="2020-10" db="EMBL/GenBank/DDBJ databases">
        <authorList>
            <person name="Gilroy R."/>
        </authorList>
    </citation>
    <scope>NUCLEOTIDE SEQUENCE</scope>
    <source>
        <strain evidence="8">CHK33-4379</strain>
    </source>
</reference>
<dbReference type="GO" id="GO:0004519">
    <property type="term" value="F:endonuclease activity"/>
    <property type="evidence" value="ECO:0007669"/>
    <property type="project" value="UniProtKB-KW"/>
</dbReference>
<reference evidence="8" key="2">
    <citation type="journal article" date="2021" name="PeerJ">
        <title>Extensive microbial diversity within the chicken gut microbiome revealed by metagenomics and culture.</title>
        <authorList>
            <person name="Gilroy R."/>
            <person name="Ravi A."/>
            <person name="Getino M."/>
            <person name="Pursley I."/>
            <person name="Horton D.L."/>
            <person name="Alikhan N.F."/>
            <person name="Baker D."/>
            <person name="Gharbi K."/>
            <person name="Hall N."/>
            <person name="Watson M."/>
            <person name="Adriaenssens E.M."/>
            <person name="Foster-Nyarko E."/>
            <person name="Jarju S."/>
            <person name="Secka A."/>
            <person name="Antonio M."/>
            <person name="Oren A."/>
            <person name="Chaudhuri R.R."/>
            <person name="La Ragione R."/>
            <person name="Hildebrand F."/>
            <person name="Pallen M.J."/>
        </authorList>
    </citation>
    <scope>NUCLEOTIDE SEQUENCE</scope>
    <source>
        <strain evidence="8">CHK33-4379</strain>
    </source>
</reference>
<dbReference type="AlphaFoldDB" id="A0A9D1KKN7"/>
<dbReference type="NCBIfam" id="TIGR00585">
    <property type="entry name" value="mutl"/>
    <property type="match status" value="1"/>
</dbReference>
<dbReference type="GO" id="GO:0016887">
    <property type="term" value="F:ATP hydrolysis activity"/>
    <property type="evidence" value="ECO:0007669"/>
    <property type="project" value="InterPro"/>
</dbReference>
<gene>
    <name evidence="4 8" type="primary">mutL</name>
    <name evidence="8" type="ORF">IAC39_06140</name>
</gene>
<dbReference type="InterPro" id="IPR014790">
    <property type="entry name" value="MutL_C"/>
</dbReference>
<dbReference type="Gene3D" id="3.30.565.10">
    <property type="entry name" value="Histidine kinase-like ATPase, C-terminal domain"/>
    <property type="match status" value="1"/>
</dbReference>
<dbReference type="GO" id="GO:0005524">
    <property type="term" value="F:ATP binding"/>
    <property type="evidence" value="ECO:0007669"/>
    <property type="project" value="InterPro"/>
</dbReference>
<feature type="region of interest" description="Disordered" evidence="5">
    <location>
        <begin position="408"/>
        <end position="427"/>
    </location>
</feature>
<dbReference type="HAMAP" id="MF_00149">
    <property type="entry name" value="DNA_mis_repair"/>
    <property type="match status" value="1"/>
</dbReference>
<dbReference type="SUPFAM" id="SSF55874">
    <property type="entry name" value="ATPase domain of HSP90 chaperone/DNA topoisomerase II/histidine kinase"/>
    <property type="match status" value="1"/>
</dbReference>
<dbReference type="EMBL" id="DVLL01000021">
    <property type="protein sequence ID" value="HIT59271.1"/>
    <property type="molecule type" value="Genomic_DNA"/>
</dbReference>
<evidence type="ECO:0000313" key="9">
    <source>
        <dbReference type="Proteomes" id="UP000824136"/>
    </source>
</evidence>
<dbReference type="InterPro" id="IPR020568">
    <property type="entry name" value="Ribosomal_Su5_D2-typ_SF"/>
</dbReference>
<dbReference type="Proteomes" id="UP000824136">
    <property type="component" value="Unassembled WGS sequence"/>
</dbReference>
<evidence type="ECO:0000313" key="8">
    <source>
        <dbReference type="EMBL" id="HIT59271.1"/>
    </source>
</evidence>
<dbReference type="SUPFAM" id="SSF54211">
    <property type="entry name" value="Ribosomal protein S5 domain 2-like"/>
    <property type="match status" value="1"/>
</dbReference>
<dbReference type="Pfam" id="PF13589">
    <property type="entry name" value="HATPase_c_3"/>
    <property type="match status" value="1"/>
</dbReference>
<evidence type="ECO:0000256" key="4">
    <source>
        <dbReference type="HAMAP-Rule" id="MF_00149"/>
    </source>
</evidence>
<dbReference type="InterPro" id="IPR014721">
    <property type="entry name" value="Ribsml_uS5_D2-typ_fold_subgr"/>
</dbReference>
<dbReference type="InterPro" id="IPR013507">
    <property type="entry name" value="DNA_mismatch_S5_2-like"/>
</dbReference>
<dbReference type="GO" id="GO:0032300">
    <property type="term" value="C:mismatch repair complex"/>
    <property type="evidence" value="ECO:0007669"/>
    <property type="project" value="InterPro"/>
</dbReference>
<dbReference type="Gene3D" id="3.30.1540.20">
    <property type="entry name" value="MutL, C-terminal domain, dimerisation subdomain"/>
    <property type="match status" value="1"/>
</dbReference>
<feature type="domain" description="DNA mismatch repair protein S5" evidence="7">
    <location>
        <begin position="215"/>
        <end position="333"/>
    </location>
</feature>
<keyword evidence="2 4" id="KW-0227">DNA damage</keyword>
<feature type="domain" description="MutL C-terminal dimerisation" evidence="6">
    <location>
        <begin position="506"/>
        <end position="650"/>
    </location>
</feature>
<evidence type="ECO:0000259" key="6">
    <source>
        <dbReference type="SMART" id="SM00853"/>
    </source>
</evidence>
<dbReference type="Gene3D" id="3.30.230.10">
    <property type="match status" value="1"/>
</dbReference>
<keyword evidence="8" id="KW-0378">Hydrolase</keyword>
<comment type="caution">
    <text evidence="8">The sequence shown here is derived from an EMBL/GenBank/DDBJ whole genome shotgun (WGS) entry which is preliminary data.</text>
</comment>
<dbReference type="SUPFAM" id="SSF118116">
    <property type="entry name" value="DNA mismatch repair protein MutL"/>
    <property type="match status" value="1"/>
</dbReference>
<protein>
    <recommendedName>
        <fullName evidence="4">DNA mismatch repair protein MutL</fullName>
    </recommendedName>
</protein>
<dbReference type="InterPro" id="IPR038973">
    <property type="entry name" value="MutL/Mlh/Pms-like"/>
</dbReference>
<dbReference type="InterPro" id="IPR037198">
    <property type="entry name" value="MutL_C_sf"/>
</dbReference>
<dbReference type="InterPro" id="IPR002099">
    <property type="entry name" value="MutL/Mlh/PMS"/>
</dbReference>
<evidence type="ECO:0000256" key="5">
    <source>
        <dbReference type="SAM" id="MobiDB-lite"/>
    </source>
</evidence>
<comment type="similarity">
    <text evidence="1 4">Belongs to the DNA mismatch repair MutL/HexB family.</text>
</comment>
<dbReference type="InterPro" id="IPR042121">
    <property type="entry name" value="MutL_C_regsub"/>
</dbReference>
<name>A0A9D1KKN7_9FIRM</name>
<dbReference type="Gene3D" id="3.30.1370.100">
    <property type="entry name" value="MutL, C-terminal domain, regulatory subdomain"/>
    <property type="match status" value="1"/>
</dbReference>
<dbReference type="InterPro" id="IPR036890">
    <property type="entry name" value="HATPase_C_sf"/>
</dbReference>
<dbReference type="PROSITE" id="PS00058">
    <property type="entry name" value="DNA_MISMATCH_REPAIR_1"/>
    <property type="match status" value="1"/>
</dbReference>
<evidence type="ECO:0000256" key="3">
    <source>
        <dbReference type="ARBA" id="ARBA00023204"/>
    </source>
</evidence>
<organism evidence="8 9">
    <name type="scientific">Candidatus Faeciplasma pullistercoris</name>
    <dbReference type="NCBI Taxonomy" id="2840800"/>
    <lineage>
        <taxon>Bacteria</taxon>
        <taxon>Bacillati</taxon>
        <taxon>Bacillota</taxon>
        <taxon>Clostridia</taxon>
        <taxon>Eubacteriales</taxon>
        <taxon>Oscillospiraceae</taxon>
        <taxon>Oscillospiraceae incertae sedis</taxon>
        <taxon>Candidatus Faeciplasma</taxon>
    </lineage>
</organism>
<sequence>MDRVHNHNKIHVLDKSVYELIAAGEVVDRPASVVKEMVENSIDAGATKITVEIKNGGKLYIRITDNGCGMSKEDVPLAFVRHATSKIAVKEDLDRIGTLGFRGEALASVSAVSKVQVMTKPRDEELGYLYVIEAGEEIKSETIGCPDGTTFVIRDLFYNIPARQKFMKKDLTEANAIAATLSKLALSHPEVSIKFIRENRTDFVTPGDGKLLSCIYTILGAEFHDNCIPVDYSFNGIHVSGYCTRPLASKATRGYQNFFVNHRYVRSATCIHALEEAYKDLIMIGKFPGCVINLDVDPDFVDVNTHPTKLEVRFKDEKDVYTAVYFAAKNSLAVYDSPAKIELRSPTDRRGFDSFSTVKDYDSHEAAEQMTLSSYPVVNPFGAGKDSYTFVSAEEGILSAMSDYKPVVKSDDSQSKKTDSPKPDTLDGFKFISAKSIARKSPAGDSVSPEKPQNDSTVCNADSLDADKESILQNGKAAEPEAVNIDALPQKSAINETLPSDPDIRVIGEVFKTYIIAESGSDIVLIDKHAAHERYIYEQLKKNTDELDMQLLMNEVNTSVPYEIYDALSGHIEDCRRLGVGIRLYDPPNISVYGIPTIAGDIDPIEIVGKLSECFARGESDSAKLSATEFFDGLYHSIACKAAIKANSETRLPELEKLVEIITEDDLRYCPHGRPILTKLSKREIEKMFKRIV</sequence>
<dbReference type="FunFam" id="3.30.565.10:FF:000003">
    <property type="entry name" value="DNA mismatch repair endonuclease MutL"/>
    <property type="match status" value="1"/>
</dbReference>
<dbReference type="Pfam" id="PF08676">
    <property type="entry name" value="MutL_C"/>
    <property type="match status" value="1"/>
</dbReference>
<dbReference type="InterPro" id="IPR014762">
    <property type="entry name" value="DNA_mismatch_repair_CS"/>
</dbReference>
<dbReference type="InterPro" id="IPR042120">
    <property type="entry name" value="MutL_C_dimsub"/>
</dbReference>
<dbReference type="PANTHER" id="PTHR10073:SF12">
    <property type="entry name" value="DNA MISMATCH REPAIR PROTEIN MLH1"/>
    <property type="match status" value="1"/>
</dbReference>
<dbReference type="SMART" id="SM01340">
    <property type="entry name" value="DNA_mis_repair"/>
    <property type="match status" value="1"/>
</dbReference>
<dbReference type="GO" id="GO:0140664">
    <property type="term" value="F:ATP-dependent DNA damage sensor activity"/>
    <property type="evidence" value="ECO:0007669"/>
    <property type="project" value="InterPro"/>
</dbReference>
<keyword evidence="8" id="KW-0540">Nuclease</keyword>
<dbReference type="SMART" id="SM00853">
    <property type="entry name" value="MutL_C"/>
    <property type="match status" value="1"/>
</dbReference>
<feature type="region of interest" description="Disordered" evidence="5">
    <location>
        <begin position="440"/>
        <end position="461"/>
    </location>
</feature>
<dbReference type="InterPro" id="IPR020667">
    <property type="entry name" value="DNA_mismatch_repair_MutL"/>
</dbReference>
<dbReference type="CDD" id="cd16926">
    <property type="entry name" value="HATPase_MutL-MLH-PMS-like"/>
    <property type="match status" value="1"/>
</dbReference>
<comment type="function">
    <text evidence="4">This protein is involved in the repair of mismatches in DNA. It is required for dam-dependent methyl-directed DNA mismatch repair. May act as a 'molecular matchmaker', a protein that promotes the formation of a stable complex between two or more DNA-binding proteins in an ATP-dependent manner without itself being part of a final effector complex.</text>
</comment>
<keyword evidence="3 4" id="KW-0234">DNA repair</keyword>
<dbReference type="GO" id="GO:0030983">
    <property type="term" value="F:mismatched DNA binding"/>
    <property type="evidence" value="ECO:0007669"/>
    <property type="project" value="InterPro"/>
</dbReference>
<dbReference type="GO" id="GO:0006298">
    <property type="term" value="P:mismatch repair"/>
    <property type="evidence" value="ECO:0007669"/>
    <property type="project" value="UniProtKB-UniRule"/>
</dbReference>
<dbReference type="Pfam" id="PF01119">
    <property type="entry name" value="DNA_mis_repair"/>
    <property type="match status" value="1"/>
</dbReference>
<dbReference type="PANTHER" id="PTHR10073">
    <property type="entry name" value="DNA MISMATCH REPAIR PROTEIN MLH, PMS, MUTL"/>
    <property type="match status" value="1"/>
</dbReference>